<keyword evidence="2" id="KW-1185">Reference proteome</keyword>
<reference evidence="1 2" key="1">
    <citation type="journal article" date="2019" name="Emerg. Microbes Infect.">
        <title>Comprehensive subspecies identification of 175 nontuberculous mycobacteria species based on 7547 genomic profiles.</title>
        <authorList>
            <person name="Matsumoto Y."/>
            <person name="Kinjo T."/>
            <person name="Motooka D."/>
            <person name="Nabeya D."/>
            <person name="Jung N."/>
            <person name="Uechi K."/>
            <person name="Horii T."/>
            <person name="Iida T."/>
            <person name="Fujita J."/>
            <person name="Nakamura S."/>
        </authorList>
    </citation>
    <scope>NUCLEOTIDE SEQUENCE [LARGE SCALE GENOMIC DNA]</scope>
    <source>
        <strain evidence="1 2">JCM 12404</strain>
    </source>
</reference>
<dbReference type="KEGG" id="mcoo:MCOO_22410"/>
<organism evidence="1 2">
    <name type="scientific">Mycobacterium cookii</name>
    <dbReference type="NCBI Taxonomy" id="1775"/>
    <lineage>
        <taxon>Bacteria</taxon>
        <taxon>Bacillati</taxon>
        <taxon>Actinomycetota</taxon>
        <taxon>Actinomycetes</taxon>
        <taxon>Mycobacteriales</taxon>
        <taxon>Mycobacteriaceae</taxon>
        <taxon>Mycobacterium</taxon>
    </lineage>
</organism>
<dbReference type="EMBL" id="AP022569">
    <property type="protein sequence ID" value="BBX46226.1"/>
    <property type="molecule type" value="Genomic_DNA"/>
</dbReference>
<sequence>MRPCREIGAGTERVAGVAEHHGPHRRVVRGITQALMQLADQRGRQRVAVVWRIQRQPRHMAVDAVFDYPVHQ</sequence>
<dbReference type="Proteomes" id="UP000465866">
    <property type="component" value="Chromosome"/>
</dbReference>
<evidence type="ECO:0000313" key="2">
    <source>
        <dbReference type="Proteomes" id="UP000465866"/>
    </source>
</evidence>
<protein>
    <submittedName>
        <fullName evidence="1">Uncharacterized protein</fullName>
    </submittedName>
</protein>
<proteinExistence type="predicted"/>
<dbReference type="AlphaFoldDB" id="A0A7I7KWV4"/>
<gene>
    <name evidence="1" type="ORF">MCOO_22410</name>
</gene>
<name>A0A7I7KWV4_9MYCO</name>
<evidence type="ECO:0000313" key="1">
    <source>
        <dbReference type="EMBL" id="BBX46226.1"/>
    </source>
</evidence>
<accession>A0A7I7KWV4</accession>